<evidence type="ECO:0000313" key="2">
    <source>
        <dbReference type="Proteomes" id="UP000297241"/>
    </source>
</evidence>
<keyword evidence="2" id="KW-1185">Reference proteome</keyword>
<proteinExistence type="predicted"/>
<evidence type="ECO:0000313" key="1">
    <source>
        <dbReference type="EMBL" id="TGN03196.1"/>
    </source>
</evidence>
<protein>
    <submittedName>
        <fullName evidence="1">Uncharacterized protein</fullName>
    </submittedName>
</protein>
<organism evidence="1 2">
    <name type="scientific">Leptospira dzoumogneensis</name>
    <dbReference type="NCBI Taxonomy" id="2484904"/>
    <lineage>
        <taxon>Bacteria</taxon>
        <taxon>Pseudomonadati</taxon>
        <taxon>Spirochaetota</taxon>
        <taxon>Spirochaetia</taxon>
        <taxon>Leptospirales</taxon>
        <taxon>Leptospiraceae</taxon>
        <taxon>Leptospira</taxon>
    </lineage>
</organism>
<sequence length="85" mass="9677">MDLVSEFQLYEIAHTDRKQGKGRRVKPSFVLAVIFPFGWTKLSPSIYSPEVSKEFCFGASARFFSSFLDPIWNRTLPTSRGDGAR</sequence>
<reference evidence="1" key="1">
    <citation type="journal article" date="2019" name="PLoS Negl. Trop. Dis.">
        <title>Revisiting the worldwide diversity of Leptospira species in the environment.</title>
        <authorList>
            <person name="Vincent A.T."/>
            <person name="Schiettekatte O."/>
            <person name="Bourhy P."/>
            <person name="Veyrier F.J."/>
            <person name="Picardeau M."/>
        </authorList>
    </citation>
    <scope>NUCLEOTIDE SEQUENCE [LARGE SCALE GENOMIC DNA]</scope>
    <source>
        <strain evidence="1">201601113</strain>
    </source>
</reference>
<comment type="caution">
    <text evidence="1">The sequence shown here is derived from an EMBL/GenBank/DDBJ whole genome shotgun (WGS) entry which is preliminary data.</text>
</comment>
<dbReference type="AlphaFoldDB" id="A0A4Z1AZP6"/>
<name>A0A4Z1AZP6_9LEPT</name>
<dbReference type="OrthoDB" id="9840701at2"/>
<accession>A0A4Z1AZP6</accession>
<dbReference type="Proteomes" id="UP000297241">
    <property type="component" value="Unassembled WGS sequence"/>
</dbReference>
<gene>
    <name evidence="1" type="ORF">EHR06_04095</name>
</gene>
<dbReference type="EMBL" id="RQHS01000005">
    <property type="protein sequence ID" value="TGN03196.1"/>
    <property type="molecule type" value="Genomic_DNA"/>
</dbReference>